<keyword evidence="12" id="KW-0695">RNA-directed DNA polymerase</keyword>
<keyword evidence="8" id="KW-0378">Hydrolase</keyword>
<evidence type="ECO:0000256" key="16">
    <source>
        <dbReference type="PROSITE-ProRule" id="PRU00047"/>
    </source>
</evidence>
<keyword evidence="15" id="KW-0233">DNA recombination</keyword>
<dbReference type="GO" id="GO:0003676">
    <property type="term" value="F:nucleic acid binding"/>
    <property type="evidence" value="ECO:0007669"/>
    <property type="project" value="InterPro"/>
</dbReference>
<keyword evidence="13" id="KW-0548">Nucleotidyltransferase</keyword>
<keyword evidence="10" id="KW-0460">Magnesium</keyword>
<keyword evidence="2" id="KW-1188">Viral release from host cell</keyword>
<dbReference type="GO" id="GO:0006508">
    <property type="term" value="P:proteolysis"/>
    <property type="evidence" value="ECO:0007669"/>
    <property type="project" value="UniProtKB-KW"/>
</dbReference>
<keyword evidence="7" id="KW-0255">Endonuclease</keyword>
<evidence type="ECO:0000256" key="12">
    <source>
        <dbReference type="ARBA" id="ARBA00022918"/>
    </source>
</evidence>
<evidence type="ECO:0000256" key="1">
    <source>
        <dbReference type="ARBA" id="ARBA00002180"/>
    </source>
</evidence>
<dbReference type="SUPFAM" id="SSF57756">
    <property type="entry name" value="Retrovirus zinc finger-like domains"/>
    <property type="match status" value="1"/>
</dbReference>
<evidence type="ECO:0000313" key="21">
    <source>
        <dbReference type="Proteomes" id="UP001075354"/>
    </source>
</evidence>
<keyword evidence="3" id="KW-0645">Protease</keyword>
<name>A0AAV7X746_9NEOP</name>
<keyword evidence="16" id="KW-0863">Zinc-finger</keyword>
<dbReference type="SMART" id="SM00343">
    <property type="entry name" value="ZnF_C2HC"/>
    <property type="match status" value="1"/>
</dbReference>
<dbReference type="InterPro" id="IPR012337">
    <property type="entry name" value="RNaseH-like_sf"/>
</dbReference>
<evidence type="ECO:0000256" key="14">
    <source>
        <dbReference type="ARBA" id="ARBA00023113"/>
    </source>
</evidence>
<dbReference type="InterPro" id="IPR036397">
    <property type="entry name" value="RNaseH_sf"/>
</dbReference>
<organism evidence="20 21">
    <name type="scientific">Megalurothrips usitatus</name>
    <name type="common">bean blossom thrips</name>
    <dbReference type="NCBI Taxonomy" id="439358"/>
    <lineage>
        <taxon>Eukaryota</taxon>
        <taxon>Metazoa</taxon>
        <taxon>Ecdysozoa</taxon>
        <taxon>Arthropoda</taxon>
        <taxon>Hexapoda</taxon>
        <taxon>Insecta</taxon>
        <taxon>Pterygota</taxon>
        <taxon>Neoptera</taxon>
        <taxon>Paraneoptera</taxon>
        <taxon>Thysanoptera</taxon>
        <taxon>Terebrantia</taxon>
        <taxon>Thripoidea</taxon>
        <taxon>Thripidae</taxon>
        <taxon>Megalurothrips</taxon>
    </lineage>
</organism>
<dbReference type="Pfam" id="PF22936">
    <property type="entry name" value="Pol_BBD"/>
    <property type="match status" value="1"/>
</dbReference>
<dbReference type="Pfam" id="PF25597">
    <property type="entry name" value="SH3_retrovirus"/>
    <property type="match status" value="1"/>
</dbReference>
<dbReference type="InterPro" id="IPR057670">
    <property type="entry name" value="SH3_retrovirus"/>
</dbReference>
<dbReference type="AlphaFoldDB" id="A0AAV7X746"/>
<evidence type="ECO:0000259" key="19">
    <source>
        <dbReference type="PROSITE" id="PS50994"/>
    </source>
</evidence>
<dbReference type="InterPro" id="IPR025724">
    <property type="entry name" value="GAG-pre-integrase_dom"/>
</dbReference>
<dbReference type="InterPro" id="IPR039537">
    <property type="entry name" value="Retrotran_Ty1/copia-like"/>
</dbReference>
<dbReference type="GO" id="GO:0005524">
    <property type="term" value="F:ATP binding"/>
    <property type="evidence" value="ECO:0007669"/>
    <property type="project" value="UniProtKB-KW"/>
</dbReference>
<keyword evidence="13" id="KW-0808">Transferase</keyword>
<dbReference type="EMBL" id="JAPTSV010000016">
    <property type="protein sequence ID" value="KAJ1519794.1"/>
    <property type="molecule type" value="Genomic_DNA"/>
</dbReference>
<dbReference type="Pfam" id="PF13976">
    <property type="entry name" value="gag_pre-integrs"/>
    <property type="match status" value="1"/>
</dbReference>
<protein>
    <recommendedName>
        <fullName evidence="22">Retrovirus-related Pol polyprotein from transposon TNT 1-94</fullName>
    </recommendedName>
</protein>
<dbReference type="PROSITE" id="PS50158">
    <property type="entry name" value="ZF_CCHC"/>
    <property type="match status" value="1"/>
</dbReference>
<gene>
    <name evidence="20" type="ORF">ONE63_005047</name>
</gene>
<evidence type="ECO:0000313" key="20">
    <source>
        <dbReference type="EMBL" id="KAJ1519794.1"/>
    </source>
</evidence>
<dbReference type="PANTHER" id="PTHR42648:SF11">
    <property type="entry name" value="TRANSPOSON TY4-P GAG-POL POLYPROTEIN"/>
    <property type="match status" value="1"/>
</dbReference>
<dbReference type="Proteomes" id="UP001075354">
    <property type="component" value="Chromosome 16"/>
</dbReference>
<keyword evidence="14" id="KW-0917">Virion maturation</keyword>
<evidence type="ECO:0000256" key="6">
    <source>
        <dbReference type="ARBA" id="ARBA00022741"/>
    </source>
</evidence>
<evidence type="ECO:0000256" key="13">
    <source>
        <dbReference type="ARBA" id="ARBA00022932"/>
    </source>
</evidence>
<keyword evidence="5" id="KW-0479">Metal-binding</keyword>
<accession>A0AAV7X746</accession>
<dbReference type="GO" id="GO:0003964">
    <property type="term" value="F:RNA-directed DNA polymerase activity"/>
    <property type="evidence" value="ECO:0007669"/>
    <property type="project" value="UniProtKB-KW"/>
</dbReference>
<dbReference type="InterPro" id="IPR001878">
    <property type="entry name" value="Znf_CCHC"/>
</dbReference>
<evidence type="ECO:0000256" key="9">
    <source>
        <dbReference type="ARBA" id="ARBA00022840"/>
    </source>
</evidence>
<dbReference type="GO" id="GO:0008233">
    <property type="term" value="F:peptidase activity"/>
    <property type="evidence" value="ECO:0007669"/>
    <property type="project" value="UniProtKB-KW"/>
</dbReference>
<evidence type="ECO:0000256" key="10">
    <source>
        <dbReference type="ARBA" id="ARBA00022842"/>
    </source>
</evidence>
<keyword evidence="6" id="KW-0547">Nucleotide-binding</keyword>
<dbReference type="Pfam" id="PF00665">
    <property type="entry name" value="rve"/>
    <property type="match status" value="1"/>
</dbReference>
<evidence type="ECO:0000259" key="18">
    <source>
        <dbReference type="PROSITE" id="PS50158"/>
    </source>
</evidence>
<dbReference type="GO" id="GO:0004519">
    <property type="term" value="F:endonuclease activity"/>
    <property type="evidence" value="ECO:0007669"/>
    <property type="project" value="UniProtKB-KW"/>
</dbReference>
<dbReference type="GO" id="GO:0006310">
    <property type="term" value="P:DNA recombination"/>
    <property type="evidence" value="ECO:0007669"/>
    <property type="project" value="UniProtKB-KW"/>
</dbReference>
<feature type="region of interest" description="Disordered" evidence="17">
    <location>
        <begin position="202"/>
        <end position="249"/>
    </location>
</feature>
<dbReference type="Pfam" id="PF00098">
    <property type="entry name" value="zf-CCHC"/>
    <property type="match status" value="1"/>
</dbReference>
<dbReference type="InterPro" id="IPR054722">
    <property type="entry name" value="PolX-like_BBD"/>
</dbReference>
<evidence type="ECO:0008006" key="22">
    <source>
        <dbReference type="Google" id="ProtNLM"/>
    </source>
</evidence>
<dbReference type="GO" id="GO:0015074">
    <property type="term" value="P:DNA integration"/>
    <property type="evidence" value="ECO:0007669"/>
    <property type="project" value="UniProtKB-KW"/>
</dbReference>
<dbReference type="PANTHER" id="PTHR42648">
    <property type="entry name" value="TRANSPOSASE, PUTATIVE-RELATED"/>
    <property type="match status" value="1"/>
</dbReference>
<dbReference type="Gene3D" id="4.10.60.10">
    <property type="entry name" value="Zinc finger, CCHC-type"/>
    <property type="match status" value="1"/>
</dbReference>
<comment type="function">
    <text evidence="1">The aspartyl protease (PR) mediates the proteolytic cleavages of the Gag and Gag-Pol polyproteins after assembly of the VLP.</text>
</comment>
<keyword evidence="13" id="KW-0239">DNA-directed DNA polymerase</keyword>
<keyword evidence="9" id="KW-0067">ATP-binding</keyword>
<evidence type="ECO:0000256" key="15">
    <source>
        <dbReference type="ARBA" id="ARBA00023172"/>
    </source>
</evidence>
<dbReference type="PROSITE" id="PS50994">
    <property type="entry name" value="INTEGRASE"/>
    <property type="match status" value="1"/>
</dbReference>
<evidence type="ECO:0000256" key="4">
    <source>
        <dbReference type="ARBA" id="ARBA00022722"/>
    </source>
</evidence>
<dbReference type="GO" id="GO:0008270">
    <property type="term" value="F:zinc ion binding"/>
    <property type="evidence" value="ECO:0007669"/>
    <property type="project" value="UniProtKB-KW"/>
</dbReference>
<keyword evidence="11" id="KW-0229">DNA integration</keyword>
<feature type="domain" description="Integrase catalytic" evidence="19">
    <location>
        <begin position="420"/>
        <end position="590"/>
    </location>
</feature>
<evidence type="ECO:0000256" key="8">
    <source>
        <dbReference type="ARBA" id="ARBA00022801"/>
    </source>
</evidence>
<evidence type="ECO:0000256" key="2">
    <source>
        <dbReference type="ARBA" id="ARBA00022612"/>
    </source>
</evidence>
<keyword evidence="21" id="KW-1185">Reference proteome</keyword>
<reference evidence="20" key="1">
    <citation type="submission" date="2022-12" db="EMBL/GenBank/DDBJ databases">
        <title>Chromosome-level genome assembly of the bean flower thrips Megalurothrips usitatus.</title>
        <authorList>
            <person name="Ma L."/>
            <person name="Liu Q."/>
            <person name="Li H."/>
            <person name="Cai W."/>
        </authorList>
    </citation>
    <scope>NUCLEOTIDE SEQUENCE</scope>
    <source>
        <strain evidence="20">Cailab_2022a</strain>
    </source>
</reference>
<dbReference type="InterPro" id="IPR036875">
    <property type="entry name" value="Znf_CCHC_sf"/>
</dbReference>
<evidence type="ECO:0000256" key="11">
    <source>
        <dbReference type="ARBA" id="ARBA00022908"/>
    </source>
</evidence>
<feature type="domain" description="CCHC-type" evidence="18">
    <location>
        <begin position="189"/>
        <end position="205"/>
    </location>
</feature>
<dbReference type="Gene3D" id="3.30.420.10">
    <property type="entry name" value="Ribonuclease H-like superfamily/Ribonuclease H"/>
    <property type="match status" value="1"/>
</dbReference>
<proteinExistence type="predicted"/>
<evidence type="ECO:0000256" key="7">
    <source>
        <dbReference type="ARBA" id="ARBA00022759"/>
    </source>
</evidence>
<dbReference type="Pfam" id="PF14223">
    <property type="entry name" value="Retrotran_gag_2"/>
    <property type="match status" value="1"/>
</dbReference>
<dbReference type="SUPFAM" id="SSF53098">
    <property type="entry name" value="Ribonuclease H-like"/>
    <property type="match status" value="1"/>
</dbReference>
<comment type="caution">
    <text evidence="20">The sequence shown here is derived from an EMBL/GenBank/DDBJ whole genome shotgun (WGS) entry which is preliminary data.</text>
</comment>
<evidence type="ECO:0000256" key="3">
    <source>
        <dbReference type="ARBA" id="ARBA00022670"/>
    </source>
</evidence>
<feature type="compositionally biased region" description="Basic and acidic residues" evidence="17">
    <location>
        <begin position="218"/>
        <end position="236"/>
    </location>
</feature>
<keyword evidence="4" id="KW-0540">Nuclease</keyword>
<dbReference type="InterPro" id="IPR001584">
    <property type="entry name" value="Integrase_cat-core"/>
</dbReference>
<dbReference type="GO" id="GO:0003887">
    <property type="term" value="F:DNA-directed DNA polymerase activity"/>
    <property type="evidence" value="ECO:0007669"/>
    <property type="project" value="UniProtKB-KW"/>
</dbReference>
<evidence type="ECO:0000256" key="5">
    <source>
        <dbReference type="ARBA" id="ARBA00022723"/>
    </source>
</evidence>
<keyword evidence="16" id="KW-0862">Zinc</keyword>
<sequence>MAEGGLGESAGPLGYGVVKLKGREDYGTWEHGMKNYFRRLGVWKIVSGEEQIPAVTEVKERAAFPKRDEQALADINLMVLTQNYQYVKSSATAKEAWVAAKEVLEKKFNTKGHWKYVYLVRSLSQSRFNDFPDMEAYISHITSIGEELKSMGEEVKDKYLVAMIFQGLPSEFDSIVMTKNQPKKQWQPKCFRCHEIGHIIRDCPNEKPEKSSGSNGVKKSDGEKKPASKKLPENKNRKPSGSENCHMSPDKKFLVNYKDNSQGQCVVVGDNGRLRVSGSGDMELYSKNSLDKISNFLHVPGLTATLLSVSQCTDRGINVMFTSTGCVFIDSDDCEVSGTVLGTGSRVNGLYHLDNAPTVKSSYVANVENFDLWHKRLGHIGARKLKILREKTEDVKFSNVNEELCVPCALGKQCRQSFPRVLYPRVSEILDLVHADLCGPLPLSFGGAKYVLTIVDDYSRFVRVYFLATKNQSRDRIKEFVTECETQKGKTLKVFRSDNGGEFVNKNLTAFFKSKGIIQQRSVRFTLEQNGVAERQNRSTFEAARSLLFNAMCSKGLWAEAVNTAVYLQNRVPHITTNYANPVYSDLRIFGCNAFVHVPKEKRVDRLDARSELLVFVGYDSTSKGFRLFNPKKPKDIVVAHSVKFDEKNFSCVQSDKNDISGVVYLPVNDLIETNEDVVEIPIEEDENDFHDANDGFVFEDDDLDAGENDNQHVNDPVRRYPLRNNRRQPARFNDFEMGAFSMFKSVVFDDQVEPSTVKEALSGPD</sequence>
<evidence type="ECO:0000256" key="17">
    <source>
        <dbReference type="SAM" id="MobiDB-lite"/>
    </source>
</evidence>